<dbReference type="EMBL" id="JBHULH010000004">
    <property type="protein sequence ID" value="MFD2567448.1"/>
    <property type="molecule type" value="Genomic_DNA"/>
</dbReference>
<evidence type="ECO:0000313" key="3">
    <source>
        <dbReference type="Proteomes" id="UP001597508"/>
    </source>
</evidence>
<evidence type="ECO:0000259" key="1">
    <source>
        <dbReference type="Pfam" id="PF08898"/>
    </source>
</evidence>
<evidence type="ECO:0000313" key="2">
    <source>
        <dbReference type="EMBL" id="MFD2567448.1"/>
    </source>
</evidence>
<dbReference type="Pfam" id="PF08898">
    <property type="entry name" value="DUF1843"/>
    <property type="match status" value="1"/>
</dbReference>
<dbReference type="InterPro" id="IPR014994">
    <property type="entry name" value="DUF1843"/>
</dbReference>
<sequence length="67" mass="7008">MGVVVLYAAGIREAVASNDIEKMKAVAAQAEATIRAHGDLHVAYLDLVKAIQGFEGKGKKGKGGKKK</sequence>
<accession>A0ABW5LTV6</accession>
<feature type="domain" description="DUF1843" evidence="1">
    <location>
        <begin position="6"/>
        <end position="41"/>
    </location>
</feature>
<gene>
    <name evidence="2" type="ORF">ACFSRZ_08690</name>
</gene>
<keyword evidence="3" id="KW-1185">Reference proteome</keyword>
<organism evidence="2 3">
    <name type="scientific">Pseudotenacibaculum haliotis</name>
    <dbReference type="NCBI Taxonomy" id="1862138"/>
    <lineage>
        <taxon>Bacteria</taxon>
        <taxon>Pseudomonadati</taxon>
        <taxon>Bacteroidota</taxon>
        <taxon>Flavobacteriia</taxon>
        <taxon>Flavobacteriales</taxon>
        <taxon>Flavobacteriaceae</taxon>
        <taxon>Pseudotenacibaculum</taxon>
    </lineage>
</organism>
<reference evidence="3" key="1">
    <citation type="journal article" date="2019" name="Int. J. Syst. Evol. Microbiol.">
        <title>The Global Catalogue of Microorganisms (GCM) 10K type strain sequencing project: providing services to taxonomists for standard genome sequencing and annotation.</title>
        <authorList>
            <consortium name="The Broad Institute Genomics Platform"/>
            <consortium name="The Broad Institute Genome Sequencing Center for Infectious Disease"/>
            <person name="Wu L."/>
            <person name="Ma J."/>
        </authorList>
    </citation>
    <scope>NUCLEOTIDE SEQUENCE [LARGE SCALE GENOMIC DNA]</scope>
    <source>
        <strain evidence="3">KCTC 52127</strain>
    </source>
</reference>
<dbReference type="Proteomes" id="UP001597508">
    <property type="component" value="Unassembled WGS sequence"/>
</dbReference>
<protein>
    <submittedName>
        <fullName evidence="2">DUF1843 domain-containing protein</fullName>
    </submittedName>
</protein>
<dbReference type="RefSeq" id="WP_379666158.1">
    <property type="nucleotide sequence ID" value="NZ_JBHULH010000004.1"/>
</dbReference>
<proteinExistence type="predicted"/>
<comment type="caution">
    <text evidence="2">The sequence shown here is derived from an EMBL/GenBank/DDBJ whole genome shotgun (WGS) entry which is preliminary data.</text>
</comment>
<name>A0ABW5LTV6_9FLAO</name>